<sequence>MSGTARVLDRESVVMNQMCFCYICGEHTTGHPTWSASIALKLCTCGLKHPASAVKPHVLHDGKVSLNWRIFPAIFLAVFRKVPFF</sequence>
<dbReference type="Proteomes" id="UP001642483">
    <property type="component" value="Unassembled WGS sequence"/>
</dbReference>
<dbReference type="EMBL" id="CAWYQH010000057">
    <property type="protein sequence ID" value="CAK8679068.1"/>
    <property type="molecule type" value="Genomic_DNA"/>
</dbReference>
<evidence type="ECO:0000313" key="1">
    <source>
        <dbReference type="EMBL" id="CAK8679068.1"/>
    </source>
</evidence>
<organism evidence="1 2">
    <name type="scientific">Clavelina lepadiformis</name>
    <name type="common">Light-bulb sea squirt</name>
    <name type="synonym">Ascidia lepadiformis</name>
    <dbReference type="NCBI Taxonomy" id="159417"/>
    <lineage>
        <taxon>Eukaryota</taxon>
        <taxon>Metazoa</taxon>
        <taxon>Chordata</taxon>
        <taxon>Tunicata</taxon>
        <taxon>Ascidiacea</taxon>
        <taxon>Aplousobranchia</taxon>
        <taxon>Clavelinidae</taxon>
        <taxon>Clavelina</taxon>
    </lineage>
</organism>
<comment type="caution">
    <text evidence="1">The sequence shown here is derived from an EMBL/GenBank/DDBJ whole genome shotgun (WGS) entry which is preliminary data.</text>
</comment>
<reference evidence="1 2" key="1">
    <citation type="submission" date="2024-02" db="EMBL/GenBank/DDBJ databases">
        <authorList>
            <person name="Daric V."/>
            <person name="Darras S."/>
        </authorList>
    </citation>
    <scope>NUCLEOTIDE SEQUENCE [LARGE SCALE GENOMIC DNA]</scope>
</reference>
<protein>
    <submittedName>
        <fullName evidence="1">Uncharacterized protein</fullName>
    </submittedName>
</protein>
<keyword evidence="2" id="KW-1185">Reference proteome</keyword>
<proteinExistence type="predicted"/>
<accession>A0ABP0FM20</accession>
<name>A0ABP0FM20_CLALP</name>
<evidence type="ECO:0000313" key="2">
    <source>
        <dbReference type="Proteomes" id="UP001642483"/>
    </source>
</evidence>
<gene>
    <name evidence="1" type="ORF">CVLEPA_LOCUS9332</name>
</gene>